<feature type="region of interest" description="Disordered" evidence="10">
    <location>
        <begin position="1"/>
        <end position="28"/>
    </location>
</feature>
<keyword evidence="3 7" id="KW-0645">Protease</keyword>
<evidence type="ECO:0000256" key="10">
    <source>
        <dbReference type="SAM" id="MobiDB-lite"/>
    </source>
</evidence>
<feature type="active site" evidence="7 8">
    <location>
        <position position="136"/>
    </location>
</feature>
<proteinExistence type="inferred from homology"/>
<evidence type="ECO:0000256" key="5">
    <source>
        <dbReference type="ARBA" id="ARBA00022825"/>
    </source>
</evidence>
<dbReference type="RefSeq" id="WP_197312928.1">
    <property type="nucleotide sequence ID" value="NZ_JADZLT010000056.1"/>
</dbReference>
<dbReference type="InterPro" id="IPR033135">
    <property type="entry name" value="ClpP_His_AS"/>
</dbReference>
<comment type="function">
    <text evidence="7">Cleaves peptides in various proteins in a process that requires ATP hydrolysis. Has a chymotrypsin-like activity. Plays a major role in the degradation of misfolded proteins.</text>
</comment>
<gene>
    <name evidence="7" type="primary">clpP</name>
    <name evidence="11" type="ORF">I5731_18695</name>
</gene>
<comment type="catalytic activity">
    <reaction evidence="6 7 8">
        <text>Hydrolysis of proteins to small peptides in the presence of ATP and magnesium. alpha-casein is the usual test substrate. In the absence of ATP, only oligopeptides shorter than five residues are hydrolyzed (such as succinyl-Leu-Tyr-|-NHMec, and Leu-Tyr-Leu-|-Tyr-Trp, in which cleavage of the -Tyr-|-Leu- and -Tyr-|-Trp bonds also occurs).</text>
        <dbReference type="EC" id="3.4.21.92"/>
    </reaction>
</comment>
<keyword evidence="2 7" id="KW-0963">Cytoplasm</keyword>
<dbReference type="Gene3D" id="3.90.226.10">
    <property type="entry name" value="2-enoyl-CoA Hydratase, Chain A, domain 1"/>
    <property type="match status" value="1"/>
</dbReference>
<feature type="active site" description="Nucleophile" evidence="7">
    <location>
        <position position="111"/>
    </location>
</feature>
<evidence type="ECO:0000256" key="2">
    <source>
        <dbReference type="ARBA" id="ARBA00022490"/>
    </source>
</evidence>
<dbReference type="AlphaFoldDB" id="A0A931I6S9"/>
<dbReference type="PANTHER" id="PTHR10381">
    <property type="entry name" value="ATP-DEPENDENT CLP PROTEASE PROTEOLYTIC SUBUNIT"/>
    <property type="match status" value="1"/>
</dbReference>
<evidence type="ECO:0000313" key="12">
    <source>
        <dbReference type="Proteomes" id="UP000631694"/>
    </source>
</evidence>
<dbReference type="EC" id="3.4.21.92" evidence="7"/>
<dbReference type="GO" id="GO:0051117">
    <property type="term" value="F:ATPase binding"/>
    <property type="evidence" value="ECO:0007669"/>
    <property type="project" value="TreeGrafter"/>
</dbReference>
<evidence type="ECO:0000256" key="1">
    <source>
        <dbReference type="ARBA" id="ARBA00007039"/>
    </source>
</evidence>
<comment type="subunit">
    <text evidence="7">Fourteen ClpP subunits assemble into 2 heptameric rings which stack back to back to give a disk-like structure with a central cavity, resembling the structure of eukaryotic proteasomes.</text>
</comment>
<keyword evidence="12" id="KW-1185">Reference proteome</keyword>
<dbReference type="GO" id="GO:0004176">
    <property type="term" value="F:ATP-dependent peptidase activity"/>
    <property type="evidence" value="ECO:0007669"/>
    <property type="project" value="InterPro"/>
</dbReference>
<organism evidence="11 12">
    <name type="scientific">Methylobrevis albus</name>
    <dbReference type="NCBI Taxonomy" id="2793297"/>
    <lineage>
        <taxon>Bacteria</taxon>
        <taxon>Pseudomonadati</taxon>
        <taxon>Pseudomonadota</taxon>
        <taxon>Alphaproteobacteria</taxon>
        <taxon>Hyphomicrobiales</taxon>
        <taxon>Pleomorphomonadaceae</taxon>
        <taxon>Methylobrevis</taxon>
    </lineage>
</organism>
<evidence type="ECO:0000256" key="4">
    <source>
        <dbReference type="ARBA" id="ARBA00022801"/>
    </source>
</evidence>
<dbReference type="GO" id="GO:0009368">
    <property type="term" value="C:endopeptidase Clp complex"/>
    <property type="evidence" value="ECO:0007669"/>
    <property type="project" value="TreeGrafter"/>
</dbReference>
<evidence type="ECO:0000256" key="3">
    <source>
        <dbReference type="ARBA" id="ARBA00022670"/>
    </source>
</evidence>
<dbReference type="GO" id="GO:0004252">
    <property type="term" value="F:serine-type endopeptidase activity"/>
    <property type="evidence" value="ECO:0007669"/>
    <property type="project" value="UniProtKB-UniRule"/>
</dbReference>
<protein>
    <recommendedName>
        <fullName evidence="7 9">ATP-dependent Clp protease proteolytic subunit</fullName>
        <ecNumber evidence="7">3.4.21.92</ecNumber>
    </recommendedName>
    <alternativeName>
        <fullName evidence="7">Endopeptidase Clp</fullName>
    </alternativeName>
</protein>
<evidence type="ECO:0000256" key="8">
    <source>
        <dbReference type="PROSITE-ProRule" id="PRU10086"/>
    </source>
</evidence>
<dbReference type="CDD" id="cd07017">
    <property type="entry name" value="S14_ClpP_2"/>
    <property type="match status" value="1"/>
</dbReference>
<dbReference type="PANTHER" id="PTHR10381:SF70">
    <property type="entry name" value="ATP-DEPENDENT CLP PROTEASE PROTEOLYTIC SUBUNIT"/>
    <property type="match status" value="1"/>
</dbReference>
<dbReference type="SUPFAM" id="SSF52096">
    <property type="entry name" value="ClpP/crotonase"/>
    <property type="match status" value="1"/>
</dbReference>
<keyword evidence="4 7" id="KW-0378">Hydrolase</keyword>
<dbReference type="Pfam" id="PF00574">
    <property type="entry name" value="CLP_protease"/>
    <property type="match status" value="1"/>
</dbReference>
<dbReference type="PROSITE" id="PS00382">
    <property type="entry name" value="CLP_PROTEASE_HIS"/>
    <property type="match status" value="1"/>
</dbReference>
<dbReference type="NCBIfam" id="NF009205">
    <property type="entry name" value="PRK12553.1"/>
    <property type="match status" value="1"/>
</dbReference>
<accession>A0A931I6S9</accession>
<evidence type="ECO:0000256" key="7">
    <source>
        <dbReference type="HAMAP-Rule" id="MF_00444"/>
    </source>
</evidence>
<comment type="subcellular location">
    <subcellularLocation>
        <location evidence="7">Cytoplasm</location>
    </subcellularLocation>
</comment>
<comment type="caution">
    <text evidence="11">The sequence shown here is derived from an EMBL/GenBank/DDBJ whole genome shotgun (WGS) entry which is preliminary data.</text>
</comment>
<dbReference type="GO" id="GO:0006515">
    <property type="term" value="P:protein quality control for misfolded or incompletely synthesized proteins"/>
    <property type="evidence" value="ECO:0007669"/>
    <property type="project" value="TreeGrafter"/>
</dbReference>
<dbReference type="InterPro" id="IPR023562">
    <property type="entry name" value="ClpP/TepA"/>
</dbReference>
<comment type="similarity">
    <text evidence="1 7 9">Belongs to the peptidase S14 family.</text>
</comment>
<dbReference type="InterPro" id="IPR001907">
    <property type="entry name" value="ClpP"/>
</dbReference>
<evidence type="ECO:0000256" key="9">
    <source>
        <dbReference type="RuleBase" id="RU003567"/>
    </source>
</evidence>
<dbReference type="Proteomes" id="UP000631694">
    <property type="component" value="Unassembled WGS sequence"/>
</dbReference>
<sequence>MISKAYPADVTARLDDEEDEDKPGKAKEAAAPQVDKYLFKSRTVLITGGINQDLARDVTARLLALAEASNDPINVIVSSPGGHVESGDMIHDMIRFIPAPVNMIGTGWVASAGALIYVSVPLERRFCTPNTRFLLHQPSGGAGGPATDIEIQAREIIKMRDRLNKMFAAATGQPLERIEKDTDRDYWMGPDEAIAYGLAGKVVNSAADVA</sequence>
<dbReference type="InterPro" id="IPR029045">
    <property type="entry name" value="ClpP/crotonase-like_dom_sf"/>
</dbReference>
<evidence type="ECO:0000256" key="6">
    <source>
        <dbReference type="ARBA" id="ARBA00034021"/>
    </source>
</evidence>
<dbReference type="PRINTS" id="PR00127">
    <property type="entry name" value="CLPPROTEASEP"/>
</dbReference>
<dbReference type="HAMAP" id="MF_00444">
    <property type="entry name" value="ClpP"/>
    <property type="match status" value="1"/>
</dbReference>
<name>A0A931I6S9_9HYPH</name>
<keyword evidence="5 7" id="KW-0720">Serine protease</keyword>
<reference evidence="11" key="1">
    <citation type="submission" date="2020-12" db="EMBL/GenBank/DDBJ databases">
        <title>Methylobrevis albus sp. nov., isolated from fresh water lack sediment.</title>
        <authorList>
            <person name="Zou Q."/>
        </authorList>
    </citation>
    <scope>NUCLEOTIDE SEQUENCE</scope>
    <source>
        <strain evidence="11">L22</strain>
    </source>
</reference>
<dbReference type="EMBL" id="JADZLT010000056">
    <property type="protein sequence ID" value="MBH0239856.1"/>
    <property type="molecule type" value="Genomic_DNA"/>
</dbReference>
<dbReference type="GO" id="GO:0005737">
    <property type="term" value="C:cytoplasm"/>
    <property type="evidence" value="ECO:0007669"/>
    <property type="project" value="UniProtKB-SubCell"/>
</dbReference>
<evidence type="ECO:0000313" key="11">
    <source>
        <dbReference type="EMBL" id="MBH0239856.1"/>
    </source>
</evidence>